<dbReference type="KEGG" id="salm:D0Y50_01235"/>
<dbReference type="OrthoDB" id="9765776at2"/>
<evidence type="ECO:0000259" key="5">
    <source>
        <dbReference type="PROSITE" id="PS50111"/>
    </source>
</evidence>
<dbReference type="EMBL" id="CP031769">
    <property type="protein sequence ID" value="AXR05111.1"/>
    <property type="molecule type" value="Genomic_DNA"/>
</dbReference>
<dbReference type="SUPFAM" id="SSF55785">
    <property type="entry name" value="PYP-like sensor domain (PAS domain)"/>
    <property type="match status" value="2"/>
</dbReference>
<keyword evidence="2 3" id="KW-0807">Transducer</keyword>
<evidence type="ECO:0000313" key="8">
    <source>
        <dbReference type="Proteomes" id="UP000262073"/>
    </source>
</evidence>
<dbReference type="NCBIfam" id="TIGR00229">
    <property type="entry name" value="sensory_box"/>
    <property type="match status" value="2"/>
</dbReference>
<dbReference type="Pfam" id="PF13426">
    <property type="entry name" value="PAS_9"/>
    <property type="match status" value="1"/>
</dbReference>
<dbReference type="Pfam" id="PF00015">
    <property type="entry name" value="MCPsignal"/>
    <property type="match status" value="1"/>
</dbReference>
<dbReference type="Gene3D" id="3.30.450.20">
    <property type="entry name" value="PAS domain"/>
    <property type="match status" value="2"/>
</dbReference>
<gene>
    <name evidence="7" type="ORF">D0Y50_01235</name>
</gene>
<dbReference type="InterPro" id="IPR000014">
    <property type="entry name" value="PAS"/>
</dbReference>
<evidence type="ECO:0000256" key="3">
    <source>
        <dbReference type="PROSITE-ProRule" id="PRU00284"/>
    </source>
</evidence>
<dbReference type="Gene3D" id="1.10.287.950">
    <property type="entry name" value="Methyl-accepting chemotaxis protein"/>
    <property type="match status" value="1"/>
</dbReference>
<feature type="domain" description="PAC" evidence="6">
    <location>
        <begin position="214"/>
        <end position="266"/>
    </location>
</feature>
<sequence>MFNSQLKQEIKALKEELHHIKQINSSLDNEMLYCRLTPSGKIDAVNDNFCTELHYASQDIVGRNFFDFIPGVATSSTHYKKLCDALKFGQHYTGVVQFEKGDGVEGWLRAVVQPVQSLEGKLLYFTFHCDDLTRTISQSREHENLVEALQRSTAVIEFNPDGTIITANAPFLQGMGYQLEHIQGKHHRMFCDSEEANSAEYEQFWQQLRNGNFKAGRFKRIDAAGQVVWLEASYNPVTDSYGRLYKVVKFATVITEQVEREIAISNAAEIAYTTSAATDTVAIQGSEVINNLVSVMNELSANMIEANTGIGELDEQSQQIATIISSISSIAEQTNLLALNAAIEAARAGDQGRGFAVVADEVRQLASRTTAATEEIVSVVQKNQALTADAVAIVNQGKTKADRGLELADEAGSVIIEIQKGAKEVVGAVGQFTQQLNQ</sequence>
<evidence type="ECO:0000256" key="1">
    <source>
        <dbReference type="ARBA" id="ARBA00004370"/>
    </source>
</evidence>
<dbReference type="RefSeq" id="WP_108565771.1">
    <property type="nucleotide sequence ID" value="NZ_CP031769.1"/>
</dbReference>
<proteinExistence type="predicted"/>
<feature type="domain" description="Methyl-accepting transducer" evidence="5">
    <location>
        <begin position="264"/>
        <end position="438"/>
    </location>
</feature>
<reference evidence="7 8" key="1">
    <citation type="submission" date="2018-08" db="EMBL/GenBank/DDBJ databases">
        <title>Salinimonas sediminis sp. nov., a piezophilic bacterium isolated from a deep-sea sediment sample from the New Britain Trench.</title>
        <authorList>
            <person name="Cao J."/>
        </authorList>
    </citation>
    <scope>NUCLEOTIDE SEQUENCE [LARGE SCALE GENOMIC DNA]</scope>
    <source>
        <strain evidence="7 8">N102</strain>
    </source>
</reference>
<dbReference type="InterPro" id="IPR035965">
    <property type="entry name" value="PAS-like_dom_sf"/>
</dbReference>
<feature type="coiled-coil region" evidence="4">
    <location>
        <begin position="3"/>
        <end position="30"/>
    </location>
</feature>
<dbReference type="PROSITE" id="PS50113">
    <property type="entry name" value="PAC"/>
    <property type="match status" value="1"/>
</dbReference>
<dbReference type="InterPro" id="IPR001610">
    <property type="entry name" value="PAC"/>
</dbReference>
<dbReference type="GO" id="GO:0007165">
    <property type="term" value="P:signal transduction"/>
    <property type="evidence" value="ECO:0007669"/>
    <property type="project" value="UniProtKB-KW"/>
</dbReference>
<dbReference type="InterPro" id="IPR004089">
    <property type="entry name" value="MCPsignal_dom"/>
</dbReference>
<comment type="subcellular location">
    <subcellularLocation>
        <location evidence="1">Membrane</location>
    </subcellularLocation>
</comment>
<dbReference type="AlphaFoldDB" id="A0A346NHV4"/>
<dbReference type="SUPFAM" id="SSF58104">
    <property type="entry name" value="Methyl-accepting chemotaxis protein (MCP) signaling domain"/>
    <property type="match status" value="1"/>
</dbReference>
<dbReference type="Pfam" id="PF08447">
    <property type="entry name" value="PAS_3"/>
    <property type="match status" value="1"/>
</dbReference>
<evidence type="ECO:0000259" key="6">
    <source>
        <dbReference type="PROSITE" id="PS50113"/>
    </source>
</evidence>
<evidence type="ECO:0000313" key="7">
    <source>
        <dbReference type="EMBL" id="AXR05111.1"/>
    </source>
</evidence>
<evidence type="ECO:0000256" key="2">
    <source>
        <dbReference type="ARBA" id="ARBA00023224"/>
    </source>
</evidence>
<organism evidence="7 8">
    <name type="scientific">Salinimonas sediminis</name>
    <dbReference type="NCBI Taxonomy" id="2303538"/>
    <lineage>
        <taxon>Bacteria</taxon>
        <taxon>Pseudomonadati</taxon>
        <taxon>Pseudomonadota</taxon>
        <taxon>Gammaproteobacteria</taxon>
        <taxon>Alteromonadales</taxon>
        <taxon>Alteromonadaceae</taxon>
        <taxon>Alteromonas/Salinimonas group</taxon>
        <taxon>Salinimonas</taxon>
    </lineage>
</organism>
<protein>
    <submittedName>
        <fullName evidence="7">PAS domain S-box protein</fullName>
    </submittedName>
</protein>
<dbReference type="InterPro" id="IPR013655">
    <property type="entry name" value="PAS_fold_3"/>
</dbReference>
<dbReference type="PANTHER" id="PTHR32089">
    <property type="entry name" value="METHYL-ACCEPTING CHEMOTAXIS PROTEIN MCPB"/>
    <property type="match status" value="1"/>
</dbReference>
<dbReference type="GO" id="GO:0006935">
    <property type="term" value="P:chemotaxis"/>
    <property type="evidence" value="ECO:0007669"/>
    <property type="project" value="UniProtKB-ARBA"/>
</dbReference>
<dbReference type="SMART" id="SM00086">
    <property type="entry name" value="PAC"/>
    <property type="match status" value="2"/>
</dbReference>
<name>A0A346NHV4_9ALTE</name>
<dbReference type="InterPro" id="IPR000700">
    <property type="entry name" value="PAS-assoc_C"/>
</dbReference>
<accession>A0A346NHV4</accession>
<keyword evidence="4" id="KW-0175">Coiled coil</keyword>
<dbReference type="CDD" id="cd00130">
    <property type="entry name" value="PAS"/>
    <property type="match status" value="2"/>
</dbReference>
<dbReference type="GO" id="GO:0016020">
    <property type="term" value="C:membrane"/>
    <property type="evidence" value="ECO:0007669"/>
    <property type="project" value="UniProtKB-SubCell"/>
</dbReference>
<evidence type="ECO:0000256" key="4">
    <source>
        <dbReference type="SAM" id="Coils"/>
    </source>
</evidence>
<dbReference type="PANTHER" id="PTHR32089:SF112">
    <property type="entry name" value="LYSOZYME-LIKE PROTEIN-RELATED"/>
    <property type="match status" value="1"/>
</dbReference>
<dbReference type="PROSITE" id="PS50111">
    <property type="entry name" value="CHEMOTAXIS_TRANSDUC_2"/>
    <property type="match status" value="1"/>
</dbReference>
<dbReference type="SMART" id="SM00283">
    <property type="entry name" value="MA"/>
    <property type="match status" value="1"/>
</dbReference>
<keyword evidence="8" id="KW-1185">Reference proteome</keyword>
<dbReference type="Proteomes" id="UP000262073">
    <property type="component" value="Chromosome"/>
</dbReference>